<dbReference type="EMBL" id="WUXR01000017">
    <property type="protein sequence ID" value="MBM4568033.1"/>
    <property type="molecule type" value="Genomic_DNA"/>
</dbReference>
<dbReference type="Proteomes" id="UP000608063">
    <property type="component" value="Unassembled WGS sequence"/>
</dbReference>
<dbReference type="RefSeq" id="WP_139809656.1">
    <property type="nucleotide sequence ID" value="NZ_CP093553.1"/>
</dbReference>
<feature type="region of interest" description="Disordered" evidence="1">
    <location>
        <begin position="1"/>
        <end position="26"/>
    </location>
</feature>
<sequence length="241" mass="25915">MSTDPGSGPEADLVQVGSVEVDPADLDGPGSSLWDLLGDSRVEMRSPDAVLDLPRRGWRPLFPRGADATEAREVFAAPHGEVSDAWALVFVGDADGVRTVGAHPGPHRVHRCRAARRVGLELRWAGEHTCRAGALPGVTIELVNTADTTWVNEAGDRTTVHGWILDENGQRIVPGLFLFSDAPRLPDIAPGDRMYLRVNIVTRDVEDLPPGRYALVAELRDLALTSPLGALVLYASPPETA</sequence>
<comment type="caution">
    <text evidence="2">The sequence shown here is derived from an EMBL/GenBank/DDBJ whole genome shotgun (WGS) entry which is preliminary data.</text>
</comment>
<dbReference type="Proteomes" id="UP000808906">
    <property type="component" value="Unassembled WGS sequence"/>
</dbReference>
<evidence type="ECO:0000313" key="4">
    <source>
        <dbReference type="EMBL" id="NKW40810.1"/>
    </source>
</evidence>
<proteinExistence type="predicted"/>
<gene>
    <name evidence="2" type="ORF">GS441_22225</name>
    <name evidence="3" type="ORF">GS882_21530</name>
    <name evidence="4" type="ORF">GS947_04065</name>
</gene>
<dbReference type="AlphaFoldDB" id="A0A9Q2SAN7"/>
<organism evidence="2 5">
    <name type="scientific">Rhodococcus hoagii</name>
    <name type="common">Corynebacterium equii</name>
    <dbReference type="NCBI Taxonomy" id="43767"/>
    <lineage>
        <taxon>Bacteria</taxon>
        <taxon>Bacillati</taxon>
        <taxon>Actinomycetota</taxon>
        <taxon>Actinomycetes</taxon>
        <taxon>Mycobacteriales</taxon>
        <taxon>Nocardiaceae</taxon>
        <taxon>Prescottella</taxon>
    </lineage>
</organism>
<dbReference type="Proteomes" id="UP000603463">
    <property type="component" value="Unassembled WGS sequence"/>
</dbReference>
<evidence type="ECO:0000313" key="5">
    <source>
        <dbReference type="Proteomes" id="UP000808906"/>
    </source>
</evidence>
<evidence type="ECO:0000256" key="1">
    <source>
        <dbReference type="SAM" id="MobiDB-lite"/>
    </source>
</evidence>
<reference evidence="2" key="1">
    <citation type="submission" date="2019-11" db="EMBL/GenBank/DDBJ databases">
        <title>Spread of Macrolides and rifampicin resistant Rhodococcus equi in clinical isolates in the USA.</title>
        <authorList>
            <person name="Alvarez-Narvaez S."/>
            <person name="Huber L."/>
            <person name="Cohen N.D."/>
            <person name="Slovis N."/>
            <person name="Greiter M."/>
            <person name="Giguere S."/>
            <person name="Hart K."/>
        </authorList>
    </citation>
    <scope>NUCLEOTIDE SEQUENCE</scope>
    <source>
        <strain evidence="2">Lh_17</strain>
    </source>
</reference>
<reference evidence="3" key="2">
    <citation type="journal article" date="2020" name="Environ. Microbiol.">
        <title>The novel and transferable erm(51) gene confers Macrolides, Lincosamides, and Streptogramins B (MLSB) resistance to clonal Rhodococcus equi in the environment.</title>
        <authorList>
            <person name="Huber L."/>
            <person name="Giguere S."/>
            <person name="Slovis N.M."/>
            <person name="Alvarez-Narvaez S."/>
            <person name="Hart K.A."/>
            <person name="Greiter M."/>
            <person name="Morris E.R.A."/>
            <person name="Cohen N.D."/>
        </authorList>
    </citation>
    <scope>NUCLEOTIDE SEQUENCE</scope>
    <source>
        <strain evidence="3">Lh_116_1</strain>
        <strain evidence="4">Lh_16_1</strain>
    </source>
</reference>
<evidence type="ECO:0000313" key="3">
    <source>
        <dbReference type="EMBL" id="NKT80656.1"/>
    </source>
</evidence>
<dbReference type="EMBL" id="WVDC01000001">
    <property type="protein sequence ID" value="NKW40810.1"/>
    <property type="molecule type" value="Genomic_DNA"/>
</dbReference>
<dbReference type="EMBL" id="WVBC01000034">
    <property type="protein sequence ID" value="NKT80656.1"/>
    <property type="molecule type" value="Genomic_DNA"/>
</dbReference>
<name>A0A9Q2SAN7_RHOHA</name>
<evidence type="ECO:0000313" key="2">
    <source>
        <dbReference type="EMBL" id="MBM4568033.1"/>
    </source>
</evidence>
<protein>
    <submittedName>
        <fullName evidence="2">Uncharacterized protein</fullName>
    </submittedName>
</protein>
<accession>A0A9Q2SAN7</accession>